<feature type="domain" description="Purine catabolism PurC-like" evidence="1">
    <location>
        <begin position="13"/>
        <end position="123"/>
    </location>
</feature>
<reference evidence="3 4" key="1">
    <citation type="submission" date="2022-10" db="EMBL/GenBank/DDBJ databases">
        <title>Paenibacillus description and whole genome data of maize root bacterial community.</title>
        <authorList>
            <person name="Marton D."/>
            <person name="Farkas M."/>
            <person name="Cserhati M."/>
        </authorList>
    </citation>
    <scope>NUCLEOTIDE SEQUENCE [LARGE SCALE GENOMIC DNA]</scope>
    <source>
        <strain evidence="3 4">P96</strain>
    </source>
</reference>
<organism evidence="3 4">
    <name type="scientific">Paenibacillus zeirhizosphaerae</name>
    <dbReference type="NCBI Taxonomy" id="2987519"/>
    <lineage>
        <taxon>Bacteria</taxon>
        <taxon>Bacillati</taxon>
        <taxon>Bacillota</taxon>
        <taxon>Bacilli</taxon>
        <taxon>Bacillales</taxon>
        <taxon>Paenibacillaceae</taxon>
        <taxon>Paenibacillus</taxon>
    </lineage>
</organism>
<evidence type="ECO:0000259" key="1">
    <source>
        <dbReference type="Pfam" id="PF07905"/>
    </source>
</evidence>
<dbReference type="RefSeq" id="WP_305756331.1">
    <property type="nucleotide sequence ID" value="NZ_JAPCKK010000030.1"/>
</dbReference>
<dbReference type="Pfam" id="PF13556">
    <property type="entry name" value="HTH_30"/>
    <property type="match status" value="1"/>
</dbReference>
<dbReference type="InterPro" id="IPR025736">
    <property type="entry name" value="PucR_C-HTH_dom"/>
</dbReference>
<name>A0ABT9FVF7_9BACL</name>
<dbReference type="Proteomes" id="UP001241848">
    <property type="component" value="Unassembled WGS sequence"/>
</dbReference>
<protein>
    <submittedName>
        <fullName evidence="3">PucR family transcriptional regulator ligand-binding domain-containing protein</fullName>
    </submittedName>
</protein>
<evidence type="ECO:0000259" key="2">
    <source>
        <dbReference type="Pfam" id="PF13556"/>
    </source>
</evidence>
<dbReference type="InterPro" id="IPR012914">
    <property type="entry name" value="PucR_dom"/>
</dbReference>
<gene>
    <name evidence="3" type="ORF">OIN60_18450</name>
</gene>
<dbReference type="PANTHER" id="PTHR33744">
    <property type="entry name" value="CARBOHYDRATE DIACID REGULATOR"/>
    <property type="match status" value="1"/>
</dbReference>
<sequence>MRLTVKEALSIYPLSEAKLVAGAEGTSRMMKSVNVMDAPDIADWIKNGEMLFTTGFILKDSQEAAMRLLQRLDERGCAGLGVKLGRFWQQIPEPVIEEADRLKFPLLELPFQFTFSDQMDALFRAEYDRSTKALQSIVEKQKRLMQFALRKGTDPNVFAGLSEVLGCRLAVIGSRGHVLFANGDEGPQPGLMQGWPWKPVYSKTKWRAGLCHRVPIRQQDEEYGFLLVFTASPHSPRSEEGLYQQAAEVLAYYMDLTYREHIHPTVQDEMKAVMMQYLNGKISSSDLAGFAAGKGMSLADESYQCVLTTLEPTAFSSQKLLKQLHRELQYNPLMQLSSAHHFHVDQGILSIYSCPAGKDSGERLVKFLTSRFSDVIEGQRAKREPEPRFWISKMKPGLSQLREAYQECLETRKLAIRFGMVDTALQFDTLEFAYVYQHVPAEVMSNYCDKLLEPLLRDGEANHMLMLTLEAFIEHDGLINEAAKRLFVHRNTVTYRMDKIASLLQMDFKKNNDLLKLKMAFTFRKFLQSADQKRTE</sequence>
<dbReference type="Gene3D" id="1.10.10.2840">
    <property type="entry name" value="PucR C-terminal helix-turn-helix domain"/>
    <property type="match status" value="1"/>
</dbReference>
<evidence type="ECO:0000313" key="4">
    <source>
        <dbReference type="Proteomes" id="UP001241848"/>
    </source>
</evidence>
<comment type="caution">
    <text evidence="3">The sequence shown here is derived from an EMBL/GenBank/DDBJ whole genome shotgun (WGS) entry which is preliminary data.</text>
</comment>
<dbReference type="EMBL" id="JAPCKK010000030">
    <property type="protein sequence ID" value="MDP4098716.1"/>
    <property type="molecule type" value="Genomic_DNA"/>
</dbReference>
<dbReference type="InterPro" id="IPR051448">
    <property type="entry name" value="CdaR-like_regulators"/>
</dbReference>
<dbReference type="Pfam" id="PF07905">
    <property type="entry name" value="PucR"/>
    <property type="match status" value="1"/>
</dbReference>
<keyword evidence="4" id="KW-1185">Reference proteome</keyword>
<proteinExistence type="predicted"/>
<evidence type="ECO:0000313" key="3">
    <source>
        <dbReference type="EMBL" id="MDP4098716.1"/>
    </source>
</evidence>
<accession>A0ABT9FVF7</accession>
<feature type="domain" description="PucR C-terminal helix-turn-helix" evidence="2">
    <location>
        <begin position="465"/>
        <end position="521"/>
    </location>
</feature>
<dbReference type="InterPro" id="IPR042070">
    <property type="entry name" value="PucR_C-HTH_sf"/>
</dbReference>